<keyword evidence="4" id="KW-1185">Reference proteome</keyword>
<keyword evidence="2" id="KW-0472">Membrane</keyword>
<feature type="transmembrane region" description="Helical" evidence="2">
    <location>
        <begin position="268"/>
        <end position="288"/>
    </location>
</feature>
<sequence length="387" mass="43534">MTSRTEWEEYFELINDRRPNENEIVEAFQKGEFEDEDLKRMAEQVAREQAQQVQQQAPVNNQGQNAGHAQEQASVNNQNQNAGYAQEQAPVNNQNQNAGYAQEQAPVNNQNQNAGYAQQQAPVNNESDDFNQVVNNEEKSNPTLNDFKNQANNFFGWYWERAVHPTNHLNDEKPNTAFLWLSLAITSFLSAGVFWNVLRRAVDTFSDYAKNQFNATIANKVSSIGGQFLPTAFFDFLVAFVIIFLAALGGLAIVTRTKVDFKHLLNQYLAWFPTASLFAAASFIYSFVASVPSIQNISNPNTFLSNLATTVGVLLGLLFLAIVVNQYSAYYFVQKHQEGNEKIDLIWWQLLQFVVTVVILVIAYDVVVSPMFQSLFSTISSAISSAY</sequence>
<evidence type="ECO:0000313" key="3">
    <source>
        <dbReference type="EMBL" id="CAK1239808.1"/>
    </source>
</evidence>
<name>A0ABM9MTX8_9LACO</name>
<keyword evidence="2" id="KW-0812">Transmembrane</keyword>
<evidence type="ECO:0000313" key="4">
    <source>
        <dbReference type="Proteomes" id="UP001314166"/>
    </source>
</evidence>
<dbReference type="RefSeq" id="WP_338343924.1">
    <property type="nucleotide sequence ID" value="NZ_CAUZLH010000002.1"/>
</dbReference>
<feature type="compositionally biased region" description="Basic and acidic residues" evidence="1">
    <location>
        <begin position="34"/>
        <end position="46"/>
    </location>
</feature>
<dbReference type="Proteomes" id="UP001314166">
    <property type="component" value="Unassembled WGS sequence"/>
</dbReference>
<protein>
    <submittedName>
        <fullName evidence="3">Membrane protein TolA involved in colicin uptake (TolA)</fullName>
    </submittedName>
</protein>
<dbReference type="EMBL" id="CAUZMB010000004">
    <property type="protein sequence ID" value="CAK1239808.1"/>
    <property type="molecule type" value="Genomic_DNA"/>
</dbReference>
<evidence type="ECO:0000256" key="1">
    <source>
        <dbReference type="SAM" id="MobiDB-lite"/>
    </source>
</evidence>
<proteinExistence type="predicted"/>
<feature type="transmembrane region" description="Helical" evidence="2">
    <location>
        <begin position="236"/>
        <end position="256"/>
    </location>
</feature>
<reference evidence="3 4" key="1">
    <citation type="submission" date="2023-10" db="EMBL/GenBank/DDBJ databases">
        <authorList>
            <person name="Botero Cardona J."/>
        </authorList>
    </citation>
    <scope>NUCLEOTIDE SEQUENCE [LARGE SCALE GENOMIC DNA]</scope>
    <source>
        <strain evidence="3 4">R-55214</strain>
    </source>
</reference>
<feature type="region of interest" description="Disordered" evidence="1">
    <location>
        <begin position="34"/>
        <end position="70"/>
    </location>
</feature>
<feature type="transmembrane region" description="Helical" evidence="2">
    <location>
        <begin position="345"/>
        <end position="364"/>
    </location>
</feature>
<feature type="transmembrane region" description="Helical" evidence="2">
    <location>
        <begin position="308"/>
        <end position="333"/>
    </location>
</feature>
<feature type="compositionally biased region" description="Low complexity" evidence="1">
    <location>
        <begin position="47"/>
        <end position="67"/>
    </location>
</feature>
<accession>A0ABM9MTX8</accession>
<comment type="caution">
    <text evidence="3">The sequence shown here is derived from an EMBL/GenBank/DDBJ whole genome shotgun (WGS) entry which is preliminary data.</text>
</comment>
<organism evidence="3 4">
    <name type="scientific">Fructobacillus evanidus</name>
    <dbReference type="NCBI Taxonomy" id="3064281"/>
    <lineage>
        <taxon>Bacteria</taxon>
        <taxon>Bacillati</taxon>
        <taxon>Bacillota</taxon>
        <taxon>Bacilli</taxon>
        <taxon>Lactobacillales</taxon>
        <taxon>Lactobacillaceae</taxon>
        <taxon>Fructobacillus</taxon>
    </lineage>
</organism>
<feature type="transmembrane region" description="Helical" evidence="2">
    <location>
        <begin position="177"/>
        <end position="198"/>
    </location>
</feature>
<gene>
    <name evidence="3" type="ORF">R55214_HHFBAMCI_00767</name>
</gene>
<evidence type="ECO:0000256" key="2">
    <source>
        <dbReference type="SAM" id="Phobius"/>
    </source>
</evidence>
<keyword evidence="2" id="KW-1133">Transmembrane helix</keyword>